<dbReference type="InterPro" id="IPR036397">
    <property type="entry name" value="RNaseH_sf"/>
</dbReference>
<dbReference type="Proteomes" id="UP000018721">
    <property type="component" value="Unassembled WGS sequence"/>
</dbReference>
<protein>
    <recommendedName>
        <fullName evidence="3">Tc1-like transposase DDE domain-containing protein</fullName>
    </recommendedName>
</protein>
<reference evidence="1 2" key="1">
    <citation type="submission" date="2013-11" db="EMBL/GenBank/DDBJ databases">
        <title>The Genome Sequence of Phytophthora parasitica P1569.</title>
        <authorList>
            <consortium name="The Broad Institute Genomics Platform"/>
            <person name="Russ C."/>
            <person name="Tyler B."/>
            <person name="Panabieres F."/>
            <person name="Shan W."/>
            <person name="Tripathy S."/>
            <person name="Grunwald N."/>
            <person name="Machado M."/>
            <person name="Johnson C.S."/>
            <person name="Arredondo F."/>
            <person name="Hong C."/>
            <person name="Coffey M."/>
            <person name="Young S.K."/>
            <person name="Zeng Q."/>
            <person name="Gargeya S."/>
            <person name="Fitzgerald M."/>
            <person name="Abouelleil A."/>
            <person name="Alvarado L."/>
            <person name="Chapman S.B."/>
            <person name="Gainer-Dewar J."/>
            <person name="Goldberg J."/>
            <person name="Griggs A."/>
            <person name="Gujja S."/>
            <person name="Hansen M."/>
            <person name="Howarth C."/>
            <person name="Imamovic A."/>
            <person name="Ireland A."/>
            <person name="Larimer J."/>
            <person name="McCowan C."/>
            <person name="Murphy C."/>
            <person name="Pearson M."/>
            <person name="Poon T.W."/>
            <person name="Priest M."/>
            <person name="Roberts A."/>
            <person name="Saif S."/>
            <person name="Shea T."/>
            <person name="Sykes S."/>
            <person name="Wortman J."/>
            <person name="Nusbaum C."/>
            <person name="Birren B."/>
        </authorList>
    </citation>
    <scope>NUCLEOTIDE SEQUENCE [LARGE SCALE GENOMIC DNA]</scope>
    <source>
        <strain evidence="1 2">P1569</strain>
    </source>
</reference>
<evidence type="ECO:0008006" key="3">
    <source>
        <dbReference type="Google" id="ProtNLM"/>
    </source>
</evidence>
<proteinExistence type="predicted"/>
<dbReference type="PANTHER" id="PTHR47169">
    <property type="entry name" value="OS01G0541250 PROTEIN"/>
    <property type="match status" value="1"/>
</dbReference>
<dbReference type="Gene3D" id="3.30.420.10">
    <property type="entry name" value="Ribonuclease H-like superfamily/Ribonuclease H"/>
    <property type="match status" value="1"/>
</dbReference>
<name>V9DTS5_PHYNI</name>
<keyword evidence="2" id="KW-1185">Reference proteome</keyword>
<dbReference type="OrthoDB" id="168403at2759"/>
<dbReference type="HOGENOM" id="CLU_032691_5_0_1"/>
<evidence type="ECO:0000313" key="2">
    <source>
        <dbReference type="Proteomes" id="UP000018721"/>
    </source>
</evidence>
<dbReference type="AlphaFoldDB" id="V9DTS5"/>
<dbReference type="GO" id="GO:0003676">
    <property type="term" value="F:nucleic acid binding"/>
    <property type="evidence" value="ECO:0007669"/>
    <property type="project" value="InterPro"/>
</dbReference>
<dbReference type="EMBL" id="ANIZ01004213">
    <property type="protein sequence ID" value="ETI30295.1"/>
    <property type="molecule type" value="Genomic_DNA"/>
</dbReference>
<evidence type="ECO:0000313" key="1">
    <source>
        <dbReference type="EMBL" id="ETI30295.1"/>
    </source>
</evidence>
<sequence length="129" mass="14877">MFLAAVARPRWDPHRKKEWDGKVGLWPLTEKYTALRRSKCRARGEECICNVGSFNQEVYKGHLLDHVIPAIKLKWPRREKKNVILIQQDNAPPYISPSNPEVLAAGMVGIFGFSTSLQIHPTQMPWIWD</sequence>
<dbReference type="PANTHER" id="PTHR47169:SF2">
    <property type="entry name" value="OS01G0541250 PROTEIN"/>
    <property type="match status" value="1"/>
</dbReference>
<comment type="caution">
    <text evidence="1">The sequence shown here is derived from an EMBL/GenBank/DDBJ whole genome shotgun (WGS) entry which is preliminary data.</text>
</comment>
<organism evidence="1 2">
    <name type="scientific">Phytophthora nicotianae P1569</name>
    <dbReference type="NCBI Taxonomy" id="1317065"/>
    <lineage>
        <taxon>Eukaryota</taxon>
        <taxon>Sar</taxon>
        <taxon>Stramenopiles</taxon>
        <taxon>Oomycota</taxon>
        <taxon>Peronosporomycetes</taxon>
        <taxon>Peronosporales</taxon>
        <taxon>Peronosporaceae</taxon>
        <taxon>Phytophthora</taxon>
    </lineage>
</organism>
<accession>V9DTS5</accession>
<gene>
    <name evidence="1" type="ORF">F443_22583</name>
</gene>